<dbReference type="Pfam" id="PF00852">
    <property type="entry name" value="Glyco_transf_10"/>
    <property type="match status" value="1"/>
</dbReference>
<dbReference type="InterPro" id="IPR038577">
    <property type="entry name" value="GT10-like_C_sf"/>
</dbReference>
<name>A0A2G9TM02_TELCI</name>
<dbReference type="EMBL" id="KZ359065">
    <property type="protein sequence ID" value="PIO59024.1"/>
    <property type="molecule type" value="Genomic_DNA"/>
</dbReference>
<accession>A0A2G9TM02</accession>
<dbReference type="UniPathway" id="UPA00378"/>
<dbReference type="GO" id="GO:0000139">
    <property type="term" value="C:Golgi membrane"/>
    <property type="evidence" value="ECO:0007669"/>
    <property type="project" value="UniProtKB-SubCell"/>
</dbReference>
<dbReference type="InterPro" id="IPR001503">
    <property type="entry name" value="Glyco_trans_10"/>
</dbReference>
<comment type="similarity">
    <text evidence="3 7">Belongs to the glycosyltransferase 10 family.</text>
</comment>
<keyword evidence="10" id="KW-1185">Reference proteome</keyword>
<evidence type="ECO:0000256" key="7">
    <source>
        <dbReference type="RuleBase" id="RU003832"/>
    </source>
</evidence>
<proteinExistence type="inferred from homology"/>
<evidence type="ECO:0000313" key="9">
    <source>
        <dbReference type="EMBL" id="PIO59024.1"/>
    </source>
</evidence>
<sequence length="94" mass="11112">MENCPYVCDLVERSFSAAHRFYIAFENSLCRNYITEKFFERITELMIPIVLKRKFYEDNGIPPNSFIAVDDFKNDDELAAYLDVALHNDTEYLK</sequence>
<evidence type="ECO:0000256" key="3">
    <source>
        <dbReference type="ARBA" id="ARBA00008919"/>
    </source>
</evidence>
<dbReference type="AlphaFoldDB" id="A0A2G9TM02"/>
<evidence type="ECO:0000313" key="10">
    <source>
        <dbReference type="Proteomes" id="UP000230423"/>
    </source>
</evidence>
<dbReference type="PANTHER" id="PTHR48438:SF1">
    <property type="entry name" value="ALPHA-(1,3)-FUCOSYLTRANSFERASE C-RELATED"/>
    <property type="match status" value="1"/>
</dbReference>
<reference evidence="9 10" key="1">
    <citation type="submission" date="2015-09" db="EMBL/GenBank/DDBJ databases">
        <title>Draft genome of the parasitic nematode Teladorsagia circumcincta isolate WARC Sus (inbred).</title>
        <authorList>
            <person name="Mitreva M."/>
        </authorList>
    </citation>
    <scope>NUCLEOTIDE SEQUENCE [LARGE SCALE GENOMIC DNA]</scope>
    <source>
        <strain evidence="9 10">S</strain>
    </source>
</reference>
<evidence type="ECO:0000256" key="6">
    <source>
        <dbReference type="ARBA" id="ARBA00023034"/>
    </source>
</evidence>
<comment type="subcellular location">
    <subcellularLocation>
        <location evidence="1">Golgi apparatus membrane</location>
        <topology evidence="1">Single-pass type II membrane protein</topology>
    </subcellularLocation>
    <subcellularLocation>
        <location evidence="7">Golgi apparatus</location>
        <location evidence="7">Golgi stack membrane</location>
        <topology evidence="7">Single-pass type II membrane protein</topology>
    </subcellularLocation>
</comment>
<evidence type="ECO:0000256" key="2">
    <source>
        <dbReference type="ARBA" id="ARBA00004922"/>
    </source>
</evidence>
<feature type="domain" description="Fucosyltransferase C-terminal" evidence="8">
    <location>
        <begin position="16"/>
        <end position="94"/>
    </location>
</feature>
<organism evidence="9 10">
    <name type="scientific">Teladorsagia circumcincta</name>
    <name type="common">Brown stomach worm</name>
    <name type="synonym">Ostertagia circumcincta</name>
    <dbReference type="NCBI Taxonomy" id="45464"/>
    <lineage>
        <taxon>Eukaryota</taxon>
        <taxon>Metazoa</taxon>
        <taxon>Ecdysozoa</taxon>
        <taxon>Nematoda</taxon>
        <taxon>Chromadorea</taxon>
        <taxon>Rhabditida</taxon>
        <taxon>Rhabditina</taxon>
        <taxon>Rhabditomorpha</taxon>
        <taxon>Strongyloidea</taxon>
        <taxon>Trichostrongylidae</taxon>
        <taxon>Teladorsagia</taxon>
    </lineage>
</organism>
<dbReference type="InterPro" id="IPR055270">
    <property type="entry name" value="Glyco_tran_10_C"/>
</dbReference>
<dbReference type="Proteomes" id="UP000230423">
    <property type="component" value="Unassembled WGS sequence"/>
</dbReference>
<keyword evidence="4 7" id="KW-0328">Glycosyltransferase</keyword>
<dbReference type="GO" id="GO:0008417">
    <property type="term" value="F:fucosyltransferase activity"/>
    <property type="evidence" value="ECO:0007669"/>
    <property type="project" value="InterPro"/>
</dbReference>
<protein>
    <recommendedName>
        <fullName evidence="7">Fucosyltransferase</fullName>
        <ecNumber evidence="7">2.4.1.-</ecNumber>
    </recommendedName>
</protein>
<dbReference type="SUPFAM" id="SSF53756">
    <property type="entry name" value="UDP-Glycosyltransferase/glycogen phosphorylase"/>
    <property type="match status" value="1"/>
</dbReference>
<evidence type="ECO:0000259" key="8">
    <source>
        <dbReference type="Pfam" id="PF00852"/>
    </source>
</evidence>
<evidence type="ECO:0000256" key="5">
    <source>
        <dbReference type="ARBA" id="ARBA00022679"/>
    </source>
</evidence>
<dbReference type="OrthoDB" id="5790915at2759"/>
<keyword evidence="5 7" id="KW-0808">Transferase</keyword>
<evidence type="ECO:0000256" key="4">
    <source>
        <dbReference type="ARBA" id="ARBA00022676"/>
    </source>
</evidence>
<evidence type="ECO:0000256" key="1">
    <source>
        <dbReference type="ARBA" id="ARBA00004323"/>
    </source>
</evidence>
<dbReference type="EC" id="2.4.1.-" evidence="7"/>
<keyword evidence="7" id="KW-0812">Transmembrane</keyword>
<dbReference type="PANTHER" id="PTHR48438">
    <property type="entry name" value="ALPHA-(1,3)-FUCOSYLTRANSFERASE C-RELATED"/>
    <property type="match status" value="1"/>
</dbReference>
<dbReference type="GO" id="GO:0032580">
    <property type="term" value="C:Golgi cisterna membrane"/>
    <property type="evidence" value="ECO:0007669"/>
    <property type="project" value="UniProtKB-SubCell"/>
</dbReference>
<keyword evidence="7" id="KW-0472">Membrane</keyword>
<comment type="pathway">
    <text evidence="2">Protein modification; protein glycosylation.</text>
</comment>
<dbReference type="Gene3D" id="3.40.50.11660">
    <property type="entry name" value="Glycosyl transferase family 10, C-terminal domain"/>
    <property type="match status" value="1"/>
</dbReference>
<gene>
    <name evidence="9" type="ORF">TELCIR_19525</name>
</gene>
<keyword evidence="6 7" id="KW-0333">Golgi apparatus</keyword>